<dbReference type="RefSeq" id="WP_073197070.1">
    <property type="nucleotide sequence ID" value="NZ_FRBN01000007.1"/>
</dbReference>
<gene>
    <name evidence="4" type="ORF">SAMN05444414_10773</name>
</gene>
<keyword evidence="1 4" id="KW-0808">Transferase</keyword>
<accession>A0A1M6YN88</accession>
<dbReference type="OrthoDB" id="118465at2"/>
<organism evidence="4 5">
    <name type="scientific">Roseovarius marisflavi</name>
    <dbReference type="NCBI Taxonomy" id="1054996"/>
    <lineage>
        <taxon>Bacteria</taxon>
        <taxon>Pseudomonadati</taxon>
        <taxon>Pseudomonadota</taxon>
        <taxon>Alphaproteobacteria</taxon>
        <taxon>Rhodobacterales</taxon>
        <taxon>Roseobacteraceae</taxon>
        <taxon>Roseovarius</taxon>
    </lineage>
</organism>
<evidence type="ECO:0000256" key="2">
    <source>
        <dbReference type="ARBA" id="ARBA00023315"/>
    </source>
</evidence>
<dbReference type="CDD" id="cd04301">
    <property type="entry name" value="NAT_SF"/>
    <property type="match status" value="1"/>
</dbReference>
<dbReference type="PROSITE" id="PS51186">
    <property type="entry name" value="GNAT"/>
    <property type="match status" value="1"/>
</dbReference>
<evidence type="ECO:0000313" key="5">
    <source>
        <dbReference type="Proteomes" id="UP000184191"/>
    </source>
</evidence>
<dbReference type="InterPro" id="IPR000182">
    <property type="entry name" value="GNAT_dom"/>
</dbReference>
<proteinExistence type="predicted"/>
<dbReference type="SUPFAM" id="SSF55729">
    <property type="entry name" value="Acyl-CoA N-acyltransferases (Nat)"/>
    <property type="match status" value="1"/>
</dbReference>
<dbReference type="PANTHER" id="PTHR43877">
    <property type="entry name" value="AMINOALKYLPHOSPHONATE N-ACETYLTRANSFERASE-RELATED-RELATED"/>
    <property type="match status" value="1"/>
</dbReference>
<feature type="domain" description="N-acetyltransferase" evidence="3">
    <location>
        <begin position="4"/>
        <end position="167"/>
    </location>
</feature>
<evidence type="ECO:0000259" key="3">
    <source>
        <dbReference type="PROSITE" id="PS51186"/>
    </source>
</evidence>
<dbReference type="Pfam" id="PF13508">
    <property type="entry name" value="Acetyltransf_7"/>
    <property type="match status" value="1"/>
</dbReference>
<dbReference type="Proteomes" id="UP000184191">
    <property type="component" value="Unassembled WGS sequence"/>
</dbReference>
<dbReference type="EMBL" id="FRBN01000007">
    <property type="protein sequence ID" value="SHL19563.1"/>
    <property type="molecule type" value="Genomic_DNA"/>
</dbReference>
<dbReference type="STRING" id="1054996.SAMN05444414_10773"/>
<reference evidence="5" key="1">
    <citation type="submission" date="2016-11" db="EMBL/GenBank/DDBJ databases">
        <authorList>
            <person name="Varghese N."/>
            <person name="Submissions S."/>
        </authorList>
    </citation>
    <scope>NUCLEOTIDE SEQUENCE [LARGE SCALE GENOMIC DNA]</scope>
    <source>
        <strain evidence="5">DSM 29327</strain>
    </source>
</reference>
<name>A0A1M6YN88_9RHOB</name>
<dbReference type="GO" id="GO:0016747">
    <property type="term" value="F:acyltransferase activity, transferring groups other than amino-acyl groups"/>
    <property type="evidence" value="ECO:0007669"/>
    <property type="project" value="InterPro"/>
</dbReference>
<sequence length="167" mass="17742">MSHFNIRPAAIDDHAVCTSLLSRSYRRLLAPCYSSAVLAEALPVITLAAPGGLGTGRYFLAEEGARILAVGGWSDISPFGRACPQGHAHIRHLACDPESLRQGIGGGILARMVQTAQASGIRVLHCLSPHNAGPFYVATGFEALGEVAMRLTPELDLPVIHMRHALV</sequence>
<keyword evidence="5" id="KW-1185">Reference proteome</keyword>
<evidence type="ECO:0000313" key="4">
    <source>
        <dbReference type="EMBL" id="SHL19563.1"/>
    </source>
</evidence>
<dbReference type="InterPro" id="IPR050832">
    <property type="entry name" value="Bact_Acetyltransf"/>
</dbReference>
<protein>
    <submittedName>
        <fullName evidence="4">Acetyltransferase, GNAT family</fullName>
    </submittedName>
</protein>
<dbReference type="Gene3D" id="3.40.630.30">
    <property type="match status" value="1"/>
</dbReference>
<evidence type="ECO:0000256" key="1">
    <source>
        <dbReference type="ARBA" id="ARBA00022679"/>
    </source>
</evidence>
<dbReference type="AlphaFoldDB" id="A0A1M6YN88"/>
<keyword evidence="2" id="KW-0012">Acyltransferase</keyword>
<dbReference type="InterPro" id="IPR016181">
    <property type="entry name" value="Acyl_CoA_acyltransferase"/>
</dbReference>